<feature type="chain" id="PRO_5024875616" description="GPI anchored protein" evidence="2">
    <location>
        <begin position="16"/>
        <end position="257"/>
    </location>
</feature>
<name>A0A5N5WLB6_9EURO</name>
<keyword evidence="4" id="KW-1185">Reference proteome</keyword>
<organism evidence="3 4">
    <name type="scientific">Aspergillus leporis</name>
    <dbReference type="NCBI Taxonomy" id="41062"/>
    <lineage>
        <taxon>Eukaryota</taxon>
        <taxon>Fungi</taxon>
        <taxon>Dikarya</taxon>
        <taxon>Ascomycota</taxon>
        <taxon>Pezizomycotina</taxon>
        <taxon>Eurotiomycetes</taxon>
        <taxon>Eurotiomycetidae</taxon>
        <taxon>Eurotiales</taxon>
        <taxon>Aspergillaceae</taxon>
        <taxon>Aspergillus</taxon>
        <taxon>Aspergillus subgen. Circumdati</taxon>
    </lineage>
</organism>
<reference evidence="3 4" key="1">
    <citation type="submission" date="2019-04" db="EMBL/GenBank/DDBJ databases">
        <title>Friends and foes A comparative genomics study of 23 Aspergillus species from section Flavi.</title>
        <authorList>
            <consortium name="DOE Joint Genome Institute"/>
            <person name="Kjaerbolling I."/>
            <person name="Vesth T."/>
            <person name="Frisvad J.C."/>
            <person name="Nybo J.L."/>
            <person name="Theobald S."/>
            <person name="Kildgaard S."/>
            <person name="Isbrandt T."/>
            <person name="Kuo A."/>
            <person name="Sato A."/>
            <person name="Lyhne E.K."/>
            <person name="Kogle M.E."/>
            <person name="Wiebenga A."/>
            <person name="Kun R.S."/>
            <person name="Lubbers R.J."/>
            <person name="Makela M.R."/>
            <person name="Barry K."/>
            <person name="Chovatia M."/>
            <person name="Clum A."/>
            <person name="Daum C."/>
            <person name="Haridas S."/>
            <person name="He G."/>
            <person name="LaButti K."/>
            <person name="Lipzen A."/>
            <person name="Mondo S."/>
            <person name="Riley R."/>
            <person name="Salamov A."/>
            <person name="Simmons B.A."/>
            <person name="Magnuson J.K."/>
            <person name="Henrissat B."/>
            <person name="Mortensen U.H."/>
            <person name="Larsen T.O."/>
            <person name="Devries R.P."/>
            <person name="Grigoriev I.V."/>
            <person name="Machida M."/>
            <person name="Baker S.E."/>
            <person name="Andersen M.R."/>
        </authorList>
    </citation>
    <scope>NUCLEOTIDE SEQUENCE [LARGE SCALE GENOMIC DNA]</scope>
    <source>
        <strain evidence="3 4">CBS 151.66</strain>
    </source>
</reference>
<evidence type="ECO:0000256" key="2">
    <source>
        <dbReference type="SAM" id="SignalP"/>
    </source>
</evidence>
<evidence type="ECO:0008006" key="5">
    <source>
        <dbReference type="Google" id="ProtNLM"/>
    </source>
</evidence>
<gene>
    <name evidence="3" type="ORF">BDV29DRAFT_196143</name>
</gene>
<protein>
    <recommendedName>
        <fullName evidence="5">GPI anchored protein</fullName>
    </recommendedName>
</protein>
<proteinExistence type="predicted"/>
<evidence type="ECO:0000313" key="4">
    <source>
        <dbReference type="Proteomes" id="UP000326565"/>
    </source>
</evidence>
<dbReference type="Proteomes" id="UP000326565">
    <property type="component" value="Unassembled WGS sequence"/>
</dbReference>
<accession>A0A5N5WLB6</accession>
<dbReference type="AlphaFoldDB" id="A0A5N5WLB6"/>
<evidence type="ECO:0000256" key="1">
    <source>
        <dbReference type="SAM" id="MobiDB-lite"/>
    </source>
</evidence>
<dbReference type="EMBL" id="ML732441">
    <property type="protein sequence ID" value="KAB8067822.1"/>
    <property type="molecule type" value="Genomic_DNA"/>
</dbReference>
<keyword evidence="2" id="KW-0732">Signal</keyword>
<feature type="region of interest" description="Disordered" evidence="1">
    <location>
        <begin position="191"/>
        <end position="234"/>
    </location>
</feature>
<evidence type="ECO:0000313" key="3">
    <source>
        <dbReference type="EMBL" id="KAB8067822.1"/>
    </source>
</evidence>
<dbReference type="OrthoDB" id="5409186at2759"/>
<feature type="signal peptide" evidence="2">
    <location>
        <begin position="1"/>
        <end position="15"/>
    </location>
</feature>
<feature type="compositionally biased region" description="Low complexity" evidence="1">
    <location>
        <begin position="196"/>
        <end position="228"/>
    </location>
</feature>
<sequence length="257" mass="26780">MNLLSILFLTGHTLAIWHKSLPVHESHNFNNLIQRESGNCTINTTCSECYGSGNILCDNAGCFNPDAGEQCCKGGYSCAAWDNSCCESLGTGTPGTDGVVPLASATASSTGGQLTTITCTIDQTNDECCSQNGHYSLRWCAGVYPNQECYNPKRQTCCSDGTVCMGERCCDIVVCFNDLLTLPITPNPAEATALPSSRHSSSKSTATTGSKAEATETATNTPGNAATPSPSGNGATKVIINNRTSLGVAVVMVGLIL</sequence>